<gene>
    <name evidence="2" type="primary">atp8</name>
</gene>
<dbReference type="AlphaFoldDB" id="A0A8E8HT93"/>
<dbReference type="EMBL" id="MW999680">
    <property type="protein sequence ID" value="QWC93305.1"/>
    <property type="molecule type" value="Genomic_DNA"/>
</dbReference>
<feature type="transmembrane region" description="Helical" evidence="1">
    <location>
        <begin position="7"/>
        <end position="25"/>
    </location>
</feature>
<reference evidence="2" key="2">
    <citation type="submission" date="2021-04" db="EMBL/GenBank/DDBJ databases">
        <authorList>
            <person name="Deng Y.P."/>
            <person name="Suleman S."/>
            <person name="Zhang Y."/>
            <person name="Nie Y."/>
            <person name="Fu Y.T."/>
            <person name="Liu G.H."/>
        </authorList>
    </citation>
    <scope>NUCLEOTIDE SEQUENCE</scope>
    <source>
        <strain evidence="2">Changsha</strain>
    </source>
</reference>
<keyword evidence="1" id="KW-1133">Transmembrane helix</keyword>
<keyword evidence="1" id="KW-0812">Transmembrane</keyword>
<evidence type="ECO:0000313" key="2">
    <source>
        <dbReference type="EMBL" id="QWC93305.1"/>
    </source>
</evidence>
<proteinExistence type="predicted"/>
<geneLocation type="mitochondrion" evidence="2"/>
<sequence length="46" mass="5583">MLYQISPFNYILISLFIVYLIWNIMNFSYKFMLPSTINLYKKGLVK</sequence>
<keyword evidence="1" id="KW-0472">Membrane</keyword>
<protein>
    <submittedName>
        <fullName evidence="2">ATP synthase F0 subunit 8</fullName>
    </submittedName>
</protein>
<accession>A0A8E8HT93</accession>
<keyword evidence="2" id="KW-0496">Mitochondrion</keyword>
<evidence type="ECO:0000256" key="1">
    <source>
        <dbReference type="SAM" id="Phobius"/>
    </source>
</evidence>
<dbReference type="RefSeq" id="YP_010132840.1">
    <property type="nucleotide sequence ID" value="NC_056391.1"/>
</dbReference>
<organism evidence="2">
    <name type="scientific">Eucoleus annulatus</name>
    <dbReference type="NCBI Taxonomy" id="2831232"/>
    <lineage>
        <taxon>Eukaryota</taxon>
        <taxon>Metazoa</taxon>
        <taxon>Ecdysozoa</taxon>
        <taxon>Nematoda</taxon>
        <taxon>Enoplea</taxon>
        <taxon>Dorylaimia</taxon>
        <taxon>Trichinellida</taxon>
        <taxon>Capillariidae</taxon>
        <taxon>Eucoleus</taxon>
    </lineage>
</organism>
<name>A0A8E8HT93_9BILA</name>
<dbReference type="GeneID" id="65343063"/>
<reference evidence="2" key="1">
    <citation type="journal article" date="2021" name="Vet. Parasitol.">
        <title>The complete mitochondrial genome of capillariid nematodes (Eucoleus annulatus): A novel gene arrangement and phylogenetic implications.</title>
        <authorList>
            <person name="Deng Y.-P."/>
            <person name="Suleman"/>
            <person name="Zhang Y."/>
            <person name="Nie Y."/>
            <person name="Fu Y.-T."/>
            <person name="Liu G.-H."/>
        </authorList>
    </citation>
    <scope>NUCLEOTIDE SEQUENCE</scope>
    <source>
        <strain evidence="2">Changsha</strain>
    </source>
</reference>